<evidence type="ECO:0000256" key="1">
    <source>
        <dbReference type="SAM" id="Phobius"/>
    </source>
</evidence>
<dbReference type="InterPro" id="IPR052763">
    <property type="entry name" value="DnaJ_C4"/>
</dbReference>
<dbReference type="SUPFAM" id="SSF46565">
    <property type="entry name" value="Chaperone J-domain"/>
    <property type="match status" value="1"/>
</dbReference>
<dbReference type="CDD" id="cd06257">
    <property type="entry name" value="DnaJ"/>
    <property type="match status" value="1"/>
</dbReference>
<dbReference type="AlphaFoldDB" id="A0A7E5VPX1"/>
<gene>
    <name evidence="4" type="primary">LOC113495678</name>
</gene>
<feature type="transmembrane region" description="Helical" evidence="1">
    <location>
        <begin position="150"/>
        <end position="171"/>
    </location>
</feature>
<dbReference type="CTD" id="692803"/>
<dbReference type="SMART" id="SM00271">
    <property type="entry name" value="DnaJ"/>
    <property type="match status" value="1"/>
</dbReference>
<dbReference type="PANTHER" id="PTHR44825:SF1">
    <property type="entry name" value="DNAJ HOMOLOG SUBFAMILY C MEMBER 4"/>
    <property type="match status" value="1"/>
</dbReference>
<dbReference type="InterPro" id="IPR001623">
    <property type="entry name" value="DnaJ_domain"/>
</dbReference>
<dbReference type="KEGG" id="tnl:113495678"/>
<keyword evidence="1" id="KW-1133">Transmembrane helix</keyword>
<dbReference type="PRINTS" id="PR00625">
    <property type="entry name" value="JDOMAIN"/>
</dbReference>
<dbReference type="RefSeq" id="XP_026730344.1">
    <property type="nucleotide sequence ID" value="XM_026874543.1"/>
</dbReference>
<dbReference type="InParanoid" id="A0A7E5VPX1"/>
<dbReference type="InterPro" id="IPR036869">
    <property type="entry name" value="J_dom_sf"/>
</dbReference>
<sequence length="287" mass="32849">MFFIKRSYDIRAIRALLRCFSTPRKNHYEVLNLRRNCSDKEIKEAFIQMSKEYHPDKNKDVRAQDKFVRIVEAYNVLSKPSSRARYDSLTEIETSGPAGASYAYRTHVPYNVRNNPQYSYYYESHARTANTNENTSSFYGISRMKKLPNYVIIAMCTGVALIGVLLQVFVIRNLYVTQNKQAQEKSKRLAEELERVRAAAHTNGNELQTRLLLDKIVTAANPTVATASLGQALANEKKDAPEAFLTEFGLSDIKRSAEDWSYSTSESKVTLHKLIKKVYDAKFTSSW</sequence>
<feature type="domain" description="J" evidence="2">
    <location>
        <begin position="26"/>
        <end position="90"/>
    </location>
</feature>
<dbReference type="Pfam" id="PF00226">
    <property type="entry name" value="DnaJ"/>
    <property type="match status" value="1"/>
</dbReference>
<keyword evidence="3" id="KW-1185">Reference proteome</keyword>
<dbReference type="PROSITE" id="PS50076">
    <property type="entry name" value="DNAJ_2"/>
    <property type="match status" value="1"/>
</dbReference>
<name>A0A7E5VPX1_TRINI</name>
<proteinExistence type="predicted"/>
<protein>
    <submittedName>
        <fullName evidence="4">DnaJ-like protein 60 isoform X1</fullName>
    </submittedName>
</protein>
<reference evidence="4" key="1">
    <citation type="submission" date="2025-08" db="UniProtKB">
        <authorList>
            <consortium name="RefSeq"/>
        </authorList>
    </citation>
    <scope>IDENTIFICATION</scope>
</reference>
<dbReference type="Proteomes" id="UP000322000">
    <property type="component" value="Chromosome 7"/>
</dbReference>
<dbReference type="FunCoup" id="A0A7E5VPX1">
    <property type="interactions" value="47"/>
</dbReference>
<keyword evidence="1" id="KW-0812">Transmembrane</keyword>
<dbReference type="GeneID" id="113495678"/>
<dbReference type="Gene3D" id="1.10.287.110">
    <property type="entry name" value="DnaJ domain"/>
    <property type="match status" value="1"/>
</dbReference>
<evidence type="ECO:0000259" key="2">
    <source>
        <dbReference type="PROSITE" id="PS50076"/>
    </source>
</evidence>
<organism evidence="3 4">
    <name type="scientific">Trichoplusia ni</name>
    <name type="common">Cabbage looper</name>
    <dbReference type="NCBI Taxonomy" id="7111"/>
    <lineage>
        <taxon>Eukaryota</taxon>
        <taxon>Metazoa</taxon>
        <taxon>Ecdysozoa</taxon>
        <taxon>Arthropoda</taxon>
        <taxon>Hexapoda</taxon>
        <taxon>Insecta</taxon>
        <taxon>Pterygota</taxon>
        <taxon>Neoptera</taxon>
        <taxon>Endopterygota</taxon>
        <taxon>Lepidoptera</taxon>
        <taxon>Glossata</taxon>
        <taxon>Ditrysia</taxon>
        <taxon>Noctuoidea</taxon>
        <taxon>Noctuidae</taxon>
        <taxon>Plusiinae</taxon>
        <taxon>Trichoplusia</taxon>
    </lineage>
</organism>
<keyword evidence="1" id="KW-0472">Membrane</keyword>
<dbReference type="PANTHER" id="PTHR44825">
    <property type="match status" value="1"/>
</dbReference>
<evidence type="ECO:0000313" key="3">
    <source>
        <dbReference type="Proteomes" id="UP000322000"/>
    </source>
</evidence>
<dbReference type="OrthoDB" id="445556at2759"/>
<accession>A0A7E5VPX1</accession>
<evidence type="ECO:0000313" key="4">
    <source>
        <dbReference type="RefSeq" id="XP_026730344.1"/>
    </source>
</evidence>